<evidence type="ECO:0000313" key="1">
    <source>
        <dbReference type="EMBL" id="AXC12181.1"/>
    </source>
</evidence>
<dbReference type="KEGG" id="abas:ACPOL_2877"/>
<proteinExistence type="predicted"/>
<sequence length="43" mass="5213">MIRLRFSALPRSRRERVGVVFSLLMSHLIYEYTQFIAKDEVKR</sequence>
<keyword evidence="2" id="KW-1185">Reference proteome</keyword>
<gene>
    <name evidence="1" type="ORF">ACPOL_2877</name>
</gene>
<evidence type="ECO:0000313" key="2">
    <source>
        <dbReference type="Proteomes" id="UP000253606"/>
    </source>
</evidence>
<dbReference type="EMBL" id="CP030840">
    <property type="protein sequence ID" value="AXC12181.1"/>
    <property type="molecule type" value="Genomic_DNA"/>
</dbReference>
<protein>
    <submittedName>
        <fullName evidence="1">Uncharacterized protein</fullName>
    </submittedName>
</protein>
<dbReference type="AlphaFoldDB" id="A0A2Z5FZ95"/>
<reference evidence="1 2" key="1">
    <citation type="journal article" date="2018" name="Front. Microbiol.">
        <title>Hydrolytic Capabilities as a Key to Environmental Success: Chitinolytic and Cellulolytic Acidobacteria From Acidic Sub-arctic Soils and Boreal Peatlands.</title>
        <authorList>
            <person name="Belova S.E."/>
            <person name="Ravin N.V."/>
            <person name="Pankratov T.A."/>
            <person name="Rakitin A.L."/>
            <person name="Ivanova A.A."/>
            <person name="Beletsky A.V."/>
            <person name="Mardanov A.V."/>
            <person name="Sinninghe Damste J.S."/>
            <person name="Dedysh S.N."/>
        </authorList>
    </citation>
    <scope>NUCLEOTIDE SEQUENCE [LARGE SCALE GENOMIC DNA]</scope>
    <source>
        <strain evidence="1 2">SBC82</strain>
    </source>
</reference>
<name>A0A2Z5FZ95_9BACT</name>
<organism evidence="1 2">
    <name type="scientific">Acidisarcina polymorpha</name>
    <dbReference type="NCBI Taxonomy" id="2211140"/>
    <lineage>
        <taxon>Bacteria</taxon>
        <taxon>Pseudomonadati</taxon>
        <taxon>Acidobacteriota</taxon>
        <taxon>Terriglobia</taxon>
        <taxon>Terriglobales</taxon>
        <taxon>Acidobacteriaceae</taxon>
        <taxon>Acidisarcina</taxon>
    </lineage>
</organism>
<dbReference type="Proteomes" id="UP000253606">
    <property type="component" value="Chromosome"/>
</dbReference>
<accession>A0A2Z5FZ95</accession>